<accession>A0A7J9MK86</accession>
<dbReference type="EMBL" id="JABFAF010000011">
    <property type="protein sequence ID" value="MBA0870809.1"/>
    <property type="molecule type" value="Genomic_DNA"/>
</dbReference>
<comment type="caution">
    <text evidence="1">The sequence shown here is derived from an EMBL/GenBank/DDBJ whole genome shotgun (WGS) entry which is preliminary data.</text>
</comment>
<reference evidence="1 2" key="1">
    <citation type="journal article" date="2019" name="Genome Biol. Evol.">
        <title>Insights into the evolution of the New World diploid cottons (Gossypium, subgenus Houzingenia) based on genome sequencing.</title>
        <authorList>
            <person name="Grover C.E."/>
            <person name="Arick M.A. 2nd"/>
            <person name="Thrash A."/>
            <person name="Conover J.L."/>
            <person name="Sanders W.S."/>
            <person name="Peterson D.G."/>
            <person name="Frelichowski J.E."/>
            <person name="Scheffler J.A."/>
            <person name="Scheffler B.E."/>
            <person name="Wendel J.F."/>
        </authorList>
    </citation>
    <scope>NUCLEOTIDE SEQUENCE [LARGE SCALE GENOMIC DNA]</scope>
    <source>
        <strain evidence="1">1</strain>
        <tissue evidence="1">Leaf</tissue>
    </source>
</reference>
<gene>
    <name evidence="1" type="ORF">Goshw_017473</name>
</gene>
<sequence>MLARKSKIKVDPPYTLALKAESKLAGKEREYGIDGKGGNDKGAVMHIWDRGGQEVE</sequence>
<evidence type="ECO:0000313" key="1">
    <source>
        <dbReference type="EMBL" id="MBA0870809.1"/>
    </source>
</evidence>
<dbReference type="Proteomes" id="UP000593576">
    <property type="component" value="Unassembled WGS sequence"/>
</dbReference>
<dbReference type="OrthoDB" id="995083at2759"/>
<keyword evidence="2" id="KW-1185">Reference proteome</keyword>
<protein>
    <submittedName>
        <fullName evidence="1">Uncharacterized protein</fullName>
    </submittedName>
</protein>
<organism evidence="1 2">
    <name type="scientific">Gossypium schwendimanii</name>
    <name type="common">Cotton</name>
    <dbReference type="NCBI Taxonomy" id="34291"/>
    <lineage>
        <taxon>Eukaryota</taxon>
        <taxon>Viridiplantae</taxon>
        <taxon>Streptophyta</taxon>
        <taxon>Embryophyta</taxon>
        <taxon>Tracheophyta</taxon>
        <taxon>Spermatophyta</taxon>
        <taxon>Magnoliopsida</taxon>
        <taxon>eudicotyledons</taxon>
        <taxon>Gunneridae</taxon>
        <taxon>Pentapetalae</taxon>
        <taxon>rosids</taxon>
        <taxon>malvids</taxon>
        <taxon>Malvales</taxon>
        <taxon>Malvaceae</taxon>
        <taxon>Malvoideae</taxon>
        <taxon>Gossypium</taxon>
    </lineage>
</organism>
<name>A0A7J9MK86_GOSSC</name>
<dbReference type="AlphaFoldDB" id="A0A7J9MK86"/>
<proteinExistence type="predicted"/>
<evidence type="ECO:0000313" key="2">
    <source>
        <dbReference type="Proteomes" id="UP000593576"/>
    </source>
</evidence>